<dbReference type="AlphaFoldDB" id="A0A099KI31"/>
<protein>
    <submittedName>
        <fullName evidence="1">Uncharacterized protein</fullName>
    </submittedName>
</protein>
<dbReference type="Proteomes" id="UP000029843">
    <property type="component" value="Unassembled WGS sequence"/>
</dbReference>
<comment type="caution">
    <text evidence="1">The sequence shown here is derived from an EMBL/GenBank/DDBJ whole genome shotgun (WGS) entry which is preliminary data.</text>
</comment>
<reference evidence="1 2" key="1">
    <citation type="submission" date="2014-08" db="EMBL/GenBank/DDBJ databases">
        <title>Genomic and Phenotypic Diversity of Colwellia psychrerythraea strains from Disparate Marine Basins.</title>
        <authorList>
            <person name="Techtmann S.M."/>
            <person name="Stelling S.C."/>
            <person name="Utturkar S.M."/>
            <person name="Alshibli N."/>
            <person name="Harris A."/>
            <person name="Brown S.D."/>
            <person name="Hazen T.C."/>
        </authorList>
    </citation>
    <scope>NUCLEOTIDE SEQUENCE [LARGE SCALE GENOMIC DNA]</scope>
    <source>
        <strain evidence="1 2">ND2E</strain>
    </source>
</reference>
<gene>
    <name evidence="1" type="ORF">ND2E_3798</name>
</gene>
<dbReference type="EMBL" id="JQED01000040">
    <property type="protein sequence ID" value="KGJ89607.1"/>
    <property type="molecule type" value="Genomic_DNA"/>
</dbReference>
<organism evidence="1 2">
    <name type="scientific">Colwellia psychrerythraea</name>
    <name type="common">Vibrio psychroerythus</name>
    <dbReference type="NCBI Taxonomy" id="28229"/>
    <lineage>
        <taxon>Bacteria</taxon>
        <taxon>Pseudomonadati</taxon>
        <taxon>Pseudomonadota</taxon>
        <taxon>Gammaproteobacteria</taxon>
        <taxon>Alteromonadales</taxon>
        <taxon>Colwelliaceae</taxon>
        <taxon>Colwellia</taxon>
    </lineage>
</organism>
<dbReference type="PATRIC" id="fig|28229.4.peg.2950"/>
<accession>A0A099KI31</accession>
<evidence type="ECO:0000313" key="1">
    <source>
        <dbReference type="EMBL" id="KGJ89607.1"/>
    </source>
</evidence>
<name>A0A099KI31_COLPS</name>
<proteinExistence type="predicted"/>
<sequence>MNLEIAKIVTNHFQYKGISVELLLGYSGRGMYSKKTAAVSGDFGIEDVWKLVIKYREEIASHVELDSIDLRWDQFGLGAVVY</sequence>
<evidence type="ECO:0000313" key="2">
    <source>
        <dbReference type="Proteomes" id="UP000029843"/>
    </source>
</evidence>